<sequence length="209" mass="24066">ICPVCRTPIPTNQFQDFRSAHPQLRPRDLRRFCREHKHREALEEYTSKNYPTIDWPNFPKRIKRHLPRLQAVLTDSTLDPSHYRVLHEQRATKGKERTTLALLSSDKILESTTGYYGPRGARVMMEAITEHLSDLIRECMISDQVVRFGGIGNFVQRVLVPELSCCLVMEDFGVEAERARDIVEESGACGGFVNPEVGDRVTRRLEEED</sequence>
<evidence type="ECO:0000256" key="7">
    <source>
        <dbReference type="ARBA" id="ARBA00023242"/>
    </source>
</evidence>
<dbReference type="Pfam" id="PF14474">
    <property type="entry name" value="RTC4"/>
    <property type="match status" value="1"/>
</dbReference>
<evidence type="ECO:0000313" key="9">
    <source>
        <dbReference type="EMBL" id="ORX96748.1"/>
    </source>
</evidence>
<comment type="similarity">
    <text evidence="4">Belongs to the RTC4 family.</text>
</comment>
<evidence type="ECO:0000313" key="10">
    <source>
        <dbReference type="Proteomes" id="UP000193144"/>
    </source>
</evidence>
<feature type="non-terminal residue" evidence="9">
    <location>
        <position position="209"/>
    </location>
</feature>
<dbReference type="OrthoDB" id="128308at2759"/>
<keyword evidence="6" id="KW-0963">Cytoplasm</keyword>
<name>A0A1Y1YFM1_9PLEO</name>
<dbReference type="AlphaFoldDB" id="A0A1Y1YFM1"/>
<evidence type="ECO:0000256" key="3">
    <source>
        <dbReference type="ARBA" id="ARBA00004496"/>
    </source>
</evidence>
<dbReference type="SMART" id="SM01312">
    <property type="entry name" value="RTC4"/>
    <property type="match status" value="1"/>
</dbReference>
<evidence type="ECO:0000256" key="6">
    <source>
        <dbReference type="ARBA" id="ARBA00022490"/>
    </source>
</evidence>
<dbReference type="PANTHER" id="PTHR41391:SF1">
    <property type="entry name" value="RESTRICTION OF TELOMERE CAPPING PROTEIN 4"/>
    <property type="match status" value="1"/>
</dbReference>
<dbReference type="Proteomes" id="UP000193144">
    <property type="component" value="Unassembled WGS sequence"/>
</dbReference>
<protein>
    <recommendedName>
        <fullName evidence="5">Restriction of telomere capping protein 4</fullName>
    </recommendedName>
</protein>
<dbReference type="PANTHER" id="PTHR41391">
    <property type="entry name" value="RESTRICTION OF TELOMERE CAPPING PROTEIN 4"/>
    <property type="match status" value="1"/>
</dbReference>
<evidence type="ECO:0000259" key="8">
    <source>
        <dbReference type="SMART" id="SM01312"/>
    </source>
</evidence>
<dbReference type="GO" id="GO:0005634">
    <property type="term" value="C:nucleus"/>
    <property type="evidence" value="ECO:0007669"/>
    <property type="project" value="UniProtKB-SubCell"/>
</dbReference>
<keyword evidence="7" id="KW-0539">Nucleus</keyword>
<dbReference type="InterPro" id="IPR028094">
    <property type="entry name" value="RTC4_C"/>
</dbReference>
<proteinExistence type="inferred from homology"/>
<evidence type="ECO:0000256" key="5">
    <source>
        <dbReference type="ARBA" id="ARBA00015162"/>
    </source>
</evidence>
<comment type="subcellular location">
    <subcellularLocation>
        <location evidence="3">Cytoplasm</location>
    </subcellularLocation>
    <subcellularLocation>
        <location evidence="2">Nucleus</location>
    </subcellularLocation>
</comment>
<dbReference type="STRING" id="1231657.A0A1Y1YFM1"/>
<evidence type="ECO:0000256" key="1">
    <source>
        <dbReference type="ARBA" id="ARBA00002738"/>
    </source>
</evidence>
<dbReference type="GO" id="GO:0005737">
    <property type="term" value="C:cytoplasm"/>
    <property type="evidence" value="ECO:0007669"/>
    <property type="project" value="UniProtKB-SubCell"/>
</dbReference>
<evidence type="ECO:0000256" key="2">
    <source>
        <dbReference type="ARBA" id="ARBA00004123"/>
    </source>
</evidence>
<feature type="domain" description="Restriction of telomere capping protein 4 C-terminal" evidence="8">
    <location>
        <begin position="72"/>
        <end position="196"/>
    </location>
</feature>
<comment type="function">
    <text evidence="1">May be involved in a process influencing telomere capping.</text>
</comment>
<keyword evidence="10" id="KW-1185">Reference proteome</keyword>
<reference evidence="9 10" key="1">
    <citation type="submission" date="2016-07" db="EMBL/GenBank/DDBJ databases">
        <title>Pervasive Adenine N6-methylation of Active Genes in Fungi.</title>
        <authorList>
            <consortium name="DOE Joint Genome Institute"/>
            <person name="Mondo S.J."/>
            <person name="Dannebaum R.O."/>
            <person name="Kuo R.C."/>
            <person name="Labutti K."/>
            <person name="Haridas S."/>
            <person name="Kuo A."/>
            <person name="Salamov A."/>
            <person name="Ahrendt S.R."/>
            <person name="Lipzen A."/>
            <person name="Sullivan W."/>
            <person name="Andreopoulos W.B."/>
            <person name="Clum A."/>
            <person name="Lindquist E."/>
            <person name="Daum C."/>
            <person name="Ramamoorthy G.K."/>
            <person name="Gryganskyi A."/>
            <person name="Culley D."/>
            <person name="Magnuson J.K."/>
            <person name="James T.Y."/>
            <person name="O'Malley M.A."/>
            <person name="Stajich J.E."/>
            <person name="Spatafora J.W."/>
            <person name="Visel A."/>
            <person name="Grigoriev I.V."/>
        </authorList>
    </citation>
    <scope>NUCLEOTIDE SEQUENCE [LARGE SCALE GENOMIC DNA]</scope>
    <source>
        <strain evidence="9 10">CBS 115471</strain>
    </source>
</reference>
<dbReference type="EMBL" id="MCFA01000248">
    <property type="protein sequence ID" value="ORX96748.1"/>
    <property type="molecule type" value="Genomic_DNA"/>
</dbReference>
<organism evidence="9 10">
    <name type="scientific">Clohesyomyces aquaticus</name>
    <dbReference type="NCBI Taxonomy" id="1231657"/>
    <lineage>
        <taxon>Eukaryota</taxon>
        <taxon>Fungi</taxon>
        <taxon>Dikarya</taxon>
        <taxon>Ascomycota</taxon>
        <taxon>Pezizomycotina</taxon>
        <taxon>Dothideomycetes</taxon>
        <taxon>Pleosporomycetidae</taxon>
        <taxon>Pleosporales</taxon>
        <taxon>Lindgomycetaceae</taxon>
        <taxon>Clohesyomyces</taxon>
    </lineage>
</organism>
<gene>
    <name evidence="9" type="ORF">BCR34DRAFT_438640</name>
</gene>
<dbReference type="InterPro" id="IPR039024">
    <property type="entry name" value="RTC4"/>
</dbReference>
<comment type="caution">
    <text evidence="9">The sequence shown here is derived from an EMBL/GenBank/DDBJ whole genome shotgun (WGS) entry which is preliminary data.</text>
</comment>
<feature type="non-terminal residue" evidence="9">
    <location>
        <position position="1"/>
    </location>
</feature>
<evidence type="ECO:0000256" key="4">
    <source>
        <dbReference type="ARBA" id="ARBA00009461"/>
    </source>
</evidence>
<accession>A0A1Y1YFM1</accession>